<gene>
    <name evidence="1" type="ORF">NCTC11126_03924</name>
</gene>
<reference evidence="1 2" key="1">
    <citation type="submission" date="2018-06" db="EMBL/GenBank/DDBJ databases">
        <authorList>
            <consortium name="Pathogen Informatics"/>
            <person name="Doyle S."/>
        </authorList>
    </citation>
    <scope>NUCLEOTIDE SEQUENCE [LARGE SCALE GENOMIC DNA]</scope>
    <source>
        <strain evidence="1 2">NCTC11126</strain>
    </source>
</reference>
<dbReference type="AlphaFoldDB" id="A0A2X1LA42"/>
<organism evidence="1 2">
    <name type="scientific">Escherichia coli</name>
    <dbReference type="NCBI Taxonomy" id="562"/>
    <lineage>
        <taxon>Bacteria</taxon>
        <taxon>Pseudomonadati</taxon>
        <taxon>Pseudomonadota</taxon>
        <taxon>Gammaproteobacteria</taxon>
        <taxon>Enterobacterales</taxon>
        <taxon>Enterobacteriaceae</taxon>
        <taxon>Escherichia</taxon>
    </lineage>
</organism>
<dbReference type="Proteomes" id="UP000250561">
    <property type="component" value="Unassembled WGS sequence"/>
</dbReference>
<accession>A0A2X1LA42</accession>
<proteinExistence type="predicted"/>
<dbReference type="EMBL" id="UARS01000008">
    <property type="protein sequence ID" value="SPW52521.1"/>
    <property type="molecule type" value="Genomic_DNA"/>
</dbReference>
<protein>
    <submittedName>
        <fullName evidence="1">Fimbrial-like adhesin protein StcD</fullName>
    </submittedName>
</protein>
<evidence type="ECO:0000313" key="1">
    <source>
        <dbReference type="EMBL" id="SPW52521.1"/>
    </source>
</evidence>
<name>A0A2X1LA42_ECOLX</name>
<evidence type="ECO:0000313" key="2">
    <source>
        <dbReference type="Proteomes" id="UP000250561"/>
    </source>
</evidence>
<sequence length="57" mass="6780">MEIRIMLFILMMMVMPVSYAACYSELSVQHNLVVQGDLHLLKHKWRHMSIILMIRHA</sequence>